<accession>F9RLY5</accession>
<protein>
    <recommendedName>
        <fullName evidence="3">Membrane associated secretion system protein</fullName>
    </recommendedName>
</protein>
<gene>
    <name evidence="1" type="ORF">VIS19158_02710</name>
</gene>
<dbReference type="eggNOG" id="COG4961">
    <property type="taxonomic scope" value="Bacteria"/>
</dbReference>
<reference evidence="1 2" key="1">
    <citation type="journal article" date="2012" name="Int. J. Syst. Evol. Microbiol.">
        <title>Vibrio caribbeanicus sp. nov., isolated from the marine sponge Scleritoderma cyanea.</title>
        <authorList>
            <person name="Hoffmann M."/>
            <person name="Monday S.R."/>
            <person name="Allard M.W."/>
            <person name="Strain E.A."/>
            <person name="Whittaker P."/>
            <person name="Naum M."/>
            <person name="McCarthy P.J."/>
            <person name="Lopez J.V."/>
            <person name="Fischer M."/>
            <person name="Brown E.W."/>
        </authorList>
    </citation>
    <scope>NUCLEOTIDE SEQUENCE [LARGE SCALE GENOMIC DNA]</scope>
    <source>
        <strain evidence="1 2">LMG 19158</strain>
    </source>
</reference>
<proteinExistence type="predicted"/>
<sequence>MGFMLFWWLCMAWVEVSYMSYISAVSDLAVSEASRVTRLEDSVDKDCTGQGCLNSYSARFSLALRDNNSLWAKFVDPSKFRFSIQYLKTPLELENLADDYCALTQGETENECGNSFNSAIAVYRLNYDYEPMFNYFINSNQLFSREVVVIQEYEREKFKL</sequence>
<evidence type="ECO:0008006" key="3">
    <source>
        <dbReference type="Google" id="ProtNLM"/>
    </source>
</evidence>
<dbReference type="AlphaFoldDB" id="F9RLY5"/>
<organism evidence="1 2">
    <name type="scientific">Vibrio scophthalmi LMG 19158</name>
    <dbReference type="NCBI Taxonomy" id="870967"/>
    <lineage>
        <taxon>Bacteria</taxon>
        <taxon>Pseudomonadati</taxon>
        <taxon>Pseudomonadota</taxon>
        <taxon>Gammaproteobacteria</taxon>
        <taxon>Vibrionales</taxon>
        <taxon>Vibrionaceae</taxon>
        <taxon>Vibrio</taxon>
    </lineage>
</organism>
<dbReference type="EMBL" id="AFWE01000078">
    <property type="protein sequence ID" value="EGU38685.1"/>
    <property type="molecule type" value="Genomic_DNA"/>
</dbReference>
<evidence type="ECO:0000313" key="2">
    <source>
        <dbReference type="Proteomes" id="UP000004349"/>
    </source>
</evidence>
<comment type="caution">
    <text evidence="1">The sequence shown here is derived from an EMBL/GenBank/DDBJ whole genome shotgun (WGS) entry which is preliminary data.</text>
</comment>
<evidence type="ECO:0000313" key="1">
    <source>
        <dbReference type="EMBL" id="EGU38685.1"/>
    </source>
</evidence>
<dbReference type="Proteomes" id="UP000004349">
    <property type="component" value="Unassembled WGS sequence"/>
</dbReference>
<name>F9RLY5_9VIBR</name>